<dbReference type="Gene3D" id="2.70.98.10">
    <property type="match status" value="1"/>
</dbReference>
<protein>
    <submittedName>
        <fullName evidence="1">Aldose 1-epimerase</fullName>
    </submittedName>
</protein>
<dbReference type="InterPro" id="IPR008183">
    <property type="entry name" value="Aldose_1/G6P_1-epimerase"/>
</dbReference>
<dbReference type="EMBL" id="BMLB01000007">
    <property type="protein sequence ID" value="GGK79857.1"/>
    <property type="molecule type" value="Genomic_DNA"/>
</dbReference>
<dbReference type="InterPro" id="IPR014718">
    <property type="entry name" value="GH-type_carb-bd"/>
</dbReference>
<dbReference type="Proteomes" id="UP000662111">
    <property type="component" value="Unassembled WGS sequence"/>
</dbReference>
<comment type="caution">
    <text evidence="1">The sequence shown here is derived from an EMBL/GenBank/DDBJ whole genome shotgun (WGS) entry which is preliminary data.</text>
</comment>
<name>A0ABQ2FC20_9MICO</name>
<evidence type="ECO:0000313" key="1">
    <source>
        <dbReference type="EMBL" id="GGK79857.1"/>
    </source>
</evidence>
<dbReference type="SUPFAM" id="SSF74650">
    <property type="entry name" value="Galactose mutarotase-like"/>
    <property type="match status" value="1"/>
</dbReference>
<dbReference type="PANTHER" id="PTHR10091:SF0">
    <property type="entry name" value="GALACTOSE MUTAROTASE"/>
    <property type="match status" value="1"/>
</dbReference>
<dbReference type="PANTHER" id="PTHR10091">
    <property type="entry name" value="ALDOSE-1-EPIMERASE"/>
    <property type="match status" value="1"/>
</dbReference>
<accession>A0ABQ2FC20</accession>
<organism evidence="1 2">
    <name type="scientific">Ornithinimicrobium pekingense</name>
    <dbReference type="NCBI Taxonomy" id="384677"/>
    <lineage>
        <taxon>Bacteria</taxon>
        <taxon>Bacillati</taxon>
        <taxon>Actinomycetota</taxon>
        <taxon>Actinomycetes</taxon>
        <taxon>Micrococcales</taxon>
        <taxon>Ornithinimicrobiaceae</taxon>
        <taxon>Ornithinimicrobium</taxon>
    </lineage>
</organism>
<dbReference type="Pfam" id="PF01263">
    <property type="entry name" value="Aldose_epim"/>
    <property type="match status" value="1"/>
</dbReference>
<keyword evidence="2" id="KW-1185">Reference proteome</keyword>
<gene>
    <name evidence="1" type="primary">yihR</name>
    <name evidence="1" type="ORF">GCM10011509_30490</name>
</gene>
<proteinExistence type="predicted"/>
<reference evidence="2" key="1">
    <citation type="journal article" date="2019" name="Int. J. Syst. Evol. Microbiol.">
        <title>The Global Catalogue of Microorganisms (GCM) 10K type strain sequencing project: providing services to taxonomists for standard genome sequencing and annotation.</title>
        <authorList>
            <consortium name="The Broad Institute Genomics Platform"/>
            <consortium name="The Broad Institute Genome Sequencing Center for Infectious Disease"/>
            <person name="Wu L."/>
            <person name="Ma J."/>
        </authorList>
    </citation>
    <scope>NUCLEOTIDE SEQUENCE [LARGE SCALE GENOMIC DNA]</scope>
    <source>
        <strain evidence="2">CGMCC 1.5362</strain>
    </source>
</reference>
<sequence length="296" mass="31331">MSIHGTVVDLRAGGYAAQVGQVGATLLSLTHDRHRLVDPVPLDGLDDAWRGRTLVPWPNRVAGGRYQVGGEAYELPVNEHETGAALHGLGAFQRWELVERTGSSATWALELPAAYGYPFQVRCVTTYALDADSGLSVTVEGTAVGPSAAPFGASTHPYLTCDGRPLDECRVSLPAASVLLTDDRGTPTRLVPVAEADLDLGAPTALDGVTADHAFTDLPRSWAVELTHPTSPGVRLDSDAPWVQLYTGERIGRRAAAVEPMTCPPDAFNRDPDGVLLRPGESRAVSLRISVLSPGG</sequence>
<dbReference type="RefSeq" id="WP_022922306.1">
    <property type="nucleotide sequence ID" value="NZ_BMLB01000007.1"/>
</dbReference>
<evidence type="ECO:0000313" key="2">
    <source>
        <dbReference type="Proteomes" id="UP000662111"/>
    </source>
</evidence>
<dbReference type="InterPro" id="IPR011013">
    <property type="entry name" value="Gal_mutarotase_sf_dom"/>
</dbReference>
<dbReference type="NCBIfam" id="NF011719">
    <property type="entry name" value="PRK15172.1"/>
    <property type="match status" value="1"/>
</dbReference>